<sequence>MWICKICNDKFNCRSDFLVHSGSANCSTVLTNDDSNIPVEKVVLTTTDIDNEVNICEDISTSSQMAITEDCDANDVGCSFTKAVAEPFSLENNSEYLPADEETSSDDEVDNMLLSSKCRNKRNIILDGMETFPEVTDRPRKQRCVLDKWSKNLRKEKRAKRKLVSSINKSIPKVTMKPACPPTAEINIADQPGTSNKIVEERSNTSNLNGTGGVTSDENDDVHAVFDDSLYDRDINSGSEYNPESSGTSSSKESDNETFTHITADSSFQQKTADQMFEQKREIVKRKVFELKEKTLKIRPRNPDRWKKRKAAIARERGK</sequence>
<evidence type="ECO:0000313" key="2">
    <source>
        <dbReference type="EMBL" id="CAG9840761.1"/>
    </source>
</evidence>
<reference evidence="2" key="1">
    <citation type="submission" date="2022-01" db="EMBL/GenBank/DDBJ databases">
        <authorList>
            <person name="King R."/>
        </authorList>
    </citation>
    <scope>NUCLEOTIDE SEQUENCE</scope>
</reference>
<organism evidence="2 3">
    <name type="scientific">Diabrotica balteata</name>
    <name type="common">Banded cucumber beetle</name>
    <dbReference type="NCBI Taxonomy" id="107213"/>
    <lineage>
        <taxon>Eukaryota</taxon>
        <taxon>Metazoa</taxon>
        <taxon>Ecdysozoa</taxon>
        <taxon>Arthropoda</taxon>
        <taxon>Hexapoda</taxon>
        <taxon>Insecta</taxon>
        <taxon>Pterygota</taxon>
        <taxon>Neoptera</taxon>
        <taxon>Endopterygota</taxon>
        <taxon>Coleoptera</taxon>
        <taxon>Polyphaga</taxon>
        <taxon>Cucujiformia</taxon>
        <taxon>Chrysomeloidea</taxon>
        <taxon>Chrysomelidae</taxon>
        <taxon>Galerucinae</taxon>
        <taxon>Diabroticina</taxon>
        <taxon>Diabroticites</taxon>
        <taxon>Diabrotica</taxon>
    </lineage>
</organism>
<name>A0A9N9T883_DIABA</name>
<dbReference type="AlphaFoldDB" id="A0A9N9T883"/>
<keyword evidence="3" id="KW-1185">Reference proteome</keyword>
<dbReference type="EMBL" id="OU898284">
    <property type="protein sequence ID" value="CAG9840761.1"/>
    <property type="molecule type" value="Genomic_DNA"/>
</dbReference>
<feature type="region of interest" description="Disordered" evidence="1">
    <location>
        <begin position="233"/>
        <end position="257"/>
    </location>
</feature>
<proteinExistence type="predicted"/>
<gene>
    <name evidence="2" type="ORF">DIABBA_LOCUS13385</name>
</gene>
<evidence type="ECO:0000313" key="3">
    <source>
        <dbReference type="Proteomes" id="UP001153709"/>
    </source>
</evidence>
<dbReference type="Proteomes" id="UP001153709">
    <property type="component" value="Chromosome 9"/>
</dbReference>
<protein>
    <submittedName>
        <fullName evidence="2">Uncharacterized protein</fullName>
    </submittedName>
</protein>
<feature type="region of interest" description="Disordered" evidence="1">
    <location>
        <begin position="299"/>
        <end position="319"/>
    </location>
</feature>
<feature type="region of interest" description="Disordered" evidence="1">
    <location>
        <begin position="202"/>
        <end position="221"/>
    </location>
</feature>
<evidence type="ECO:0000256" key="1">
    <source>
        <dbReference type="SAM" id="MobiDB-lite"/>
    </source>
</evidence>
<accession>A0A9N9T883</accession>
<feature type="region of interest" description="Disordered" evidence="1">
    <location>
        <begin position="174"/>
        <end position="195"/>
    </location>
</feature>